<dbReference type="InterPro" id="IPR052711">
    <property type="entry name" value="Zinc_ADH-like"/>
</dbReference>
<dbReference type="InterPro" id="IPR036291">
    <property type="entry name" value="NAD(P)-bd_dom_sf"/>
</dbReference>
<gene>
    <name evidence="2" type="ORF">CLIM01_12155</name>
</gene>
<dbReference type="SUPFAM" id="SSF50129">
    <property type="entry name" value="GroES-like"/>
    <property type="match status" value="1"/>
</dbReference>
<comment type="caution">
    <text evidence="2">The sequence shown here is derived from an EMBL/GenBank/DDBJ whole genome shotgun (WGS) entry which is preliminary data.</text>
</comment>
<dbReference type="PANTHER" id="PTHR45033:SF2">
    <property type="entry name" value="ZINC-TYPE ALCOHOL DEHYDROGENASE-LIKE PROTEIN C1773.06C"/>
    <property type="match status" value="1"/>
</dbReference>
<keyword evidence="3" id="KW-1185">Reference proteome</keyword>
<dbReference type="InterPro" id="IPR013149">
    <property type="entry name" value="ADH-like_C"/>
</dbReference>
<dbReference type="Gene3D" id="3.90.180.10">
    <property type="entry name" value="Medium-chain alcohol dehydrogenases, catalytic domain"/>
    <property type="match status" value="2"/>
</dbReference>
<dbReference type="Pfam" id="PF08240">
    <property type="entry name" value="ADH_N"/>
    <property type="match status" value="1"/>
</dbReference>
<dbReference type="InterPro" id="IPR013154">
    <property type="entry name" value="ADH-like_N"/>
</dbReference>
<organism evidence="2 3">
    <name type="scientific">Colletotrichum limetticola</name>
    <dbReference type="NCBI Taxonomy" id="1209924"/>
    <lineage>
        <taxon>Eukaryota</taxon>
        <taxon>Fungi</taxon>
        <taxon>Dikarya</taxon>
        <taxon>Ascomycota</taxon>
        <taxon>Pezizomycotina</taxon>
        <taxon>Sordariomycetes</taxon>
        <taxon>Hypocreomycetidae</taxon>
        <taxon>Glomerellales</taxon>
        <taxon>Glomerellaceae</taxon>
        <taxon>Colletotrichum</taxon>
        <taxon>Colletotrichum acutatum species complex</taxon>
    </lineage>
</organism>
<dbReference type="Gene3D" id="3.40.50.720">
    <property type="entry name" value="NAD(P)-binding Rossmann-like Domain"/>
    <property type="match status" value="1"/>
</dbReference>
<proteinExistence type="predicted"/>
<feature type="domain" description="Enoyl reductase (ER)" evidence="1">
    <location>
        <begin position="18"/>
        <end position="279"/>
    </location>
</feature>
<dbReference type="SMART" id="SM00829">
    <property type="entry name" value="PKS_ER"/>
    <property type="match status" value="1"/>
</dbReference>
<evidence type="ECO:0000259" key="1">
    <source>
        <dbReference type="SMART" id="SM00829"/>
    </source>
</evidence>
<evidence type="ECO:0000313" key="2">
    <source>
        <dbReference type="EMBL" id="KAK0370482.1"/>
    </source>
</evidence>
<protein>
    <submittedName>
        <fullName evidence="2">Zinc-type alcohol dehydrogenase-like protein</fullName>
    </submittedName>
</protein>
<name>A0ABQ9PH47_9PEZI</name>
<dbReference type="InterPro" id="IPR011032">
    <property type="entry name" value="GroES-like_sf"/>
</dbReference>
<dbReference type="EMBL" id="JARUPT010000533">
    <property type="protein sequence ID" value="KAK0370482.1"/>
    <property type="molecule type" value="Genomic_DNA"/>
</dbReference>
<evidence type="ECO:0000313" key="3">
    <source>
        <dbReference type="Proteomes" id="UP001169217"/>
    </source>
</evidence>
<sequence>MEPHVAESSKWVLRTSAGASGLDFVEGPSSFSLGPKDVLVRIHAASLNPRDLAIMKGVGKHMQSVPVKESLIPGSDGAGIVVRVGSETADFSVGDRVVMHMAGHISDGEFATTDDMVQGLFAAAAGATVVATTSSEEKAARLKALGASHVINYRSNGNWGEAARALAPNGRGMDHVIDIGGYPTLKQSILATRPDGVVSVIGASGGFDGERSDILEVLFRGISIRGIIVGNRHMFQEMVRFIEDRDIRPAVDDVKFSLKDVKLAIERLQKMEHFSKVIIEV</sequence>
<dbReference type="Proteomes" id="UP001169217">
    <property type="component" value="Unassembled WGS sequence"/>
</dbReference>
<dbReference type="SUPFAM" id="SSF51735">
    <property type="entry name" value="NAD(P)-binding Rossmann-fold domains"/>
    <property type="match status" value="1"/>
</dbReference>
<dbReference type="InterPro" id="IPR020843">
    <property type="entry name" value="ER"/>
</dbReference>
<reference evidence="2" key="1">
    <citation type="submission" date="2023-04" db="EMBL/GenBank/DDBJ databases">
        <title>Colletotrichum limetticola genome sequence.</title>
        <authorList>
            <person name="Baroncelli R."/>
        </authorList>
    </citation>
    <scope>NUCLEOTIDE SEQUENCE</scope>
    <source>
        <strain evidence="2">KLA-Anderson</strain>
    </source>
</reference>
<dbReference type="Pfam" id="PF00107">
    <property type="entry name" value="ADH_zinc_N"/>
    <property type="match status" value="1"/>
</dbReference>
<accession>A0ABQ9PH47</accession>
<dbReference type="PANTHER" id="PTHR45033">
    <property type="match status" value="1"/>
</dbReference>
<dbReference type="CDD" id="cd08276">
    <property type="entry name" value="MDR7"/>
    <property type="match status" value="1"/>
</dbReference>